<evidence type="ECO:0000313" key="2">
    <source>
        <dbReference type="EMBL" id="GAG27381.1"/>
    </source>
</evidence>
<dbReference type="EMBL" id="BARS01032328">
    <property type="protein sequence ID" value="GAG27381.1"/>
    <property type="molecule type" value="Genomic_DNA"/>
</dbReference>
<gene>
    <name evidence="2" type="ORF">S01H1_50186</name>
</gene>
<sequence>MNVPLVKKYRAESSRESNVFSRRKIHQTGRPQKMENFQEIAEKLKRSVKEQRQKKADIPVEAQLKIMRRERERQAEIDQEYRKRKEQAALDLLRGLEELREQQDK</sequence>
<dbReference type="AlphaFoldDB" id="X0XR83"/>
<protein>
    <submittedName>
        <fullName evidence="2">Uncharacterized protein</fullName>
    </submittedName>
</protein>
<comment type="caution">
    <text evidence="2">The sequence shown here is derived from an EMBL/GenBank/DDBJ whole genome shotgun (WGS) entry which is preliminary data.</text>
</comment>
<feature type="region of interest" description="Disordered" evidence="1">
    <location>
        <begin position="17"/>
        <end position="37"/>
    </location>
</feature>
<accession>X0XR83</accession>
<name>X0XR83_9ZZZZ</name>
<proteinExistence type="predicted"/>
<organism evidence="2">
    <name type="scientific">marine sediment metagenome</name>
    <dbReference type="NCBI Taxonomy" id="412755"/>
    <lineage>
        <taxon>unclassified sequences</taxon>
        <taxon>metagenomes</taxon>
        <taxon>ecological metagenomes</taxon>
    </lineage>
</organism>
<reference evidence="2" key="1">
    <citation type="journal article" date="2014" name="Front. Microbiol.">
        <title>High frequency of phylogenetically diverse reductive dehalogenase-homologous genes in deep subseafloor sedimentary metagenomes.</title>
        <authorList>
            <person name="Kawai M."/>
            <person name="Futagami T."/>
            <person name="Toyoda A."/>
            <person name="Takaki Y."/>
            <person name="Nishi S."/>
            <person name="Hori S."/>
            <person name="Arai W."/>
            <person name="Tsubouchi T."/>
            <person name="Morono Y."/>
            <person name="Uchiyama I."/>
            <person name="Ito T."/>
            <person name="Fujiyama A."/>
            <person name="Inagaki F."/>
            <person name="Takami H."/>
        </authorList>
    </citation>
    <scope>NUCLEOTIDE SEQUENCE</scope>
    <source>
        <strain evidence="2">Expedition CK06-06</strain>
    </source>
</reference>
<evidence type="ECO:0000256" key="1">
    <source>
        <dbReference type="SAM" id="MobiDB-lite"/>
    </source>
</evidence>